<dbReference type="SMART" id="SM00736">
    <property type="entry name" value="CADG"/>
    <property type="match status" value="2"/>
</dbReference>
<feature type="region of interest" description="Disordered" evidence="1">
    <location>
        <begin position="668"/>
        <end position="707"/>
    </location>
</feature>
<dbReference type="EMBL" id="JAEVFJ010000052">
    <property type="protein sequence ID" value="KAH8081326.1"/>
    <property type="molecule type" value="Genomic_DNA"/>
</dbReference>
<organism evidence="4 5">
    <name type="scientific">Cristinia sonorae</name>
    <dbReference type="NCBI Taxonomy" id="1940300"/>
    <lineage>
        <taxon>Eukaryota</taxon>
        <taxon>Fungi</taxon>
        <taxon>Dikarya</taxon>
        <taxon>Basidiomycota</taxon>
        <taxon>Agaricomycotina</taxon>
        <taxon>Agaricomycetes</taxon>
        <taxon>Agaricomycetidae</taxon>
        <taxon>Agaricales</taxon>
        <taxon>Pleurotineae</taxon>
        <taxon>Stephanosporaceae</taxon>
        <taxon>Cristinia</taxon>
    </lineage>
</organism>
<feature type="region of interest" description="Disordered" evidence="1">
    <location>
        <begin position="769"/>
        <end position="801"/>
    </location>
</feature>
<evidence type="ECO:0000313" key="4">
    <source>
        <dbReference type="EMBL" id="KAH8081326.1"/>
    </source>
</evidence>
<dbReference type="InterPro" id="IPR015919">
    <property type="entry name" value="Cadherin-like_sf"/>
</dbReference>
<evidence type="ECO:0000313" key="5">
    <source>
        <dbReference type="Proteomes" id="UP000813824"/>
    </source>
</evidence>
<protein>
    <recommendedName>
        <fullName evidence="3">Dystroglycan-type cadherin-like domain-containing protein</fullName>
    </recommendedName>
</protein>
<dbReference type="OrthoDB" id="414243at2759"/>
<keyword evidence="5" id="KW-1185">Reference proteome</keyword>
<sequence>MLVFHFILVLVFSSYVSADDISLVYPLEDQLPPIARVGDPFSWTISRNTFVSASNHTLQYSSGSLPHWLAFDDADLVFHGTPTRDDKGSQAIQLTAKDSSDSATSRFNLFVTDQAGPTLQHSIVEQFQLPNPSLSSVFSLAPHSALRSKNPALRIPPGWSFSIGFQYDTFTTAGDDLYYAASMANGEPIPDWMVFNPRSITFNGYTPKQPSNSAPYTISLALHGSDQEGYSASSLLFDVVVAAHELSLATPSLPTINITADNSFSVSLTSPVDFTGVLLDGKQIQPSDITAIQVDTSYYSWLTYDTSSRTLSGDPPKDLDDGTLLPVTLTTNINQTLETNVSLAVVPPFFTSADLKPILVNPGQAVNFSLSPFYSNNSGITVGSGPDSDVNLTAAYDPKDASDFLTFDVASGLLSGNIPTSGGNNYSHIGVTFTAYSRITHSTSHASLPISLSASDFAHQQHHASGLSAAARAKMLLGIKISFSIIGGLLLFGLFLAGMRRCTRVPDTALQGEEGRKAWTEEEKRWYGLDADGHSTRGLARLSRAISRSISSMISPRIPSHSPKVPPEAPLSPGVMKKGIFLGKIRQTAGRKVSSTVKVVGNIVRSIGPSAGTGATKSRKPIISKPVLMMHNNEPVHLTAGNTPSPRHPEVAPFEDLDFSQYAPSGLSLSIAGSPSSSTGDRSIPRRRADFAPPNVKSPEVLTTPPQVYRGHRNSIRRRSVDLESLVESMGSRSAMSVQSEAAIMNSRGEKSMSMRSYRSVSAISVQSVADARASHSRRPSSTSKGGKTRPRLVPFTSSSRVPVPKMPSSYFTGDVDPAEVVESDNVIEAVSPKSKRVVSQMAKVFRSASTDRGLREGKIGEGEGSTGDELSVGIQYVKALGADDGRLPVNLTTTSFSVESSMHAAGDQRDSASIMTNTRTHAVPRMLARTGEQFKFRVPLTFSHLLSPTSSPAPGEPLEVKLMSGLPLPRFVRTNVDVMGKPERNGGGSGRMVEFTGVPSKADVGELNVAVYMKSTEECVGRVIIEIVERAK</sequence>
<keyword evidence="2" id="KW-0732">Signal</keyword>
<feature type="compositionally biased region" description="Low complexity" evidence="1">
    <location>
        <begin position="668"/>
        <end position="678"/>
    </location>
</feature>
<evidence type="ECO:0000256" key="2">
    <source>
        <dbReference type="SAM" id="SignalP"/>
    </source>
</evidence>
<feature type="signal peptide" evidence="2">
    <location>
        <begin position="1"/>
        <end position="18"/>
    </location>
</feature>
<evidence type="ECO:0000259" key="3">
    <source>
        <dbReference type="SMART" id="SM00736"/>
    </source>
</evidence>
<name>A0A8K0XKK4_9AGAR</name>
<reference evidence="4" key="1">
    <citation type="journal article" date="2021" name="New Phytol.">
        <title>Evolutionary innovations through gain and loss of genes in the ectomycorrhizal Boletales.</title>
        <authorList>
            <person name="Wu G."/>
            <person name="Miyauchi S."/>
            <person name="Morin E."/>
            <person name="Kuo A."/>
            <person name="Drula E."/>
            <person name="Varga T."/>
            <person name="Kohler A."/>
            <person name="Feng B."/>
            <person name="Cao Y."/>
            <person name="Lipzen A."/>
            <person name="Daum C."/>
            <person name="Hundley H."/>
            <person name="Pangilinan J."/>
            <person name="Johnson J."/>
            <person name="Barry K."/>
            <person name="LaButti K."/>
            <person name="Ng V."/>
            <person name="Ahrendt S."/>
            <person name="Min B."/>
            <person name="Choi I.G."/>
            <person name="Park H."/>
            <person name="Plett J.M."/>
            <person name="Magnuson J."/>
            <person name="Spatafora J.W."/>
            <person name="Nagy L.G."/>
            <person name="Henrissat B."/>
            <person name="Grigoriev I.V."/>
            <person name="Yang Z.L."/>
            <person name="Xu J."/>
            <person name="Martin F.M."/>
        </authorList>
    </citation>
    <scope>NUCLEOTIDE SEQUENCE</scope>
    <source>
        <strain evidence="4">KKN 215</strain>
    </source>
</reference>
<feature type="chain" id="PRO_5035433807" description="Dystroglycan-type cadherin-like domain-containing protein" evidence="2">
    <location>
        <begin position="19"/>
        <end position="1033"/>
    </location>
</feature>
<dbReference type="InterPro" id="IPR013783">
    <property type="entry name" value="Ig-like_fold"/>
</dbReference>
<comment type="caution">
    <text evidence="4">The sequence shown here is derived from an EMBL/GenBank/DDBJ whole genome shotgun (WGS) entry which is preliminary data.</text>
</comment>
<evidence type="ECO:0000256" key="1">
    <source>
        <dbReference type="SAM" id="MobiDB-lite"/>
    </source>
</evidence>
<dbReference type="Gene3D" id="2.60.40.10">
    <property type="entry name" value="Immunoglobulins"/>
    <property type="match status" value="3"/>
</dbReference>
<dbReference type="GO" id="GO:0016020">
    <property type="term" value="C:membrane"/>
    <property type="evidence" value="ECO:0007669"/>
    <property type="project" value="InterPro"/>
</dbReference>
<dbReference type="InterPro" id="IPR006644">
    <property type="entry name" value="Cadg"/>
</dbReference>
<dbReference type="Proteomes" id="UP000813824">
    <property type="component" value="Unassembled WGS sequence"/>
</dbReference>
<dbReference type="SUPFAM" id="SSF49313">
    <property type="entry name" value="Cadherin-like"/>
    <property type="match status" value="2"/>
</dbReference>
<feature type="domain" description="Dystroglycan-type cadherin-like" evidence="3">
    <location>
        <begin position="22"/>
        <end position="118"/>
    </location>
</feature>
<accession>A0A8K0XKK4</accession>
<proteinExistence type="predicted"/>
<dbReference type="Pfam" id="PF05345">
    <property type="entry name" value="He_PIG"/>
    <property type="match status" value="2"/>
</dbReference>
<feature type="domain" description="Dystroglycan-type cadherin-like" evidence="3">
    <location>
        <begin position="150"/>
        <end position="247"/>
    </location>
</feature>
<dbReference type="AlphaFoldDB" id="A0A8K0XKK4"/>
<dbReference type="GO" id="GO:0005509">
    <property type="term" value="F:calcium ion binding"/>
    <property type="evidence" value="ECO:0007669"/>
    <property type="project" value="InterPro"/>
</dbReference>
<gene>
    <name evidence="4" type="ORF">BXZ70DRAFT_1012416</name>
</gene>